<feature type="signal peptide" evidence="1">
    <location>
        <begin position="1"/>
        <end position="21"/>
    </location>
</feature>
<protein>
    <submittedName>
        <fullName evidence="2">Carboxypeptidase-like regulatory domain-containing protein</fullName>
    </submittedName>
</protein>
<evidence type="ECO:0000256" key="1">
    <source>
        <dbReference type="SAM" id="SignalP"/>
    </source>
</evidence>
<keyword evidence="3" id="KW-1185">Reference proteome</keyword>
<comment type="caution">
    <text evidence="2">The sequence shown here is derived from an EMBL/GenBank/DDBJ whole genome shotgun (WGS) entry which is preliminary data.</text>
</comment>
<proteinExistence type="predicted"/>
<evidence type="ECO:0000313" key="3">
    <source>
        <dbReference type="Proteomes" id="UP001219956"/>
    </source>
</evidence>
<dbReference type="RefSeq" id="WP_272750951.1">
    <property type="nucleotide sequence ID" value="NZ_JAQQLF010000005.1"/>
</dbReference>
<evidence type="ECO:0000313" key="2">
    <source>
        <dbReference type="EMBL" id="MDC7716555.1"/>
    </source>
</evidence>
<reference evidence="2 3" key="1">
    <citation type="submission" date="2023-01" db="EMBL/GenBank/DDBJ databases">
        <title>Novel species of the genus Vogesella isolated from rivers.</title>
        <authorList>
            <person name="Lu H."/>
        </authorList>
    </citation>
    <scope>NUCLEOTIDE SEQUENCE [LARGE SCALE GENOMIC DNA]</scope>
    <source>
        <strain evidence="2 3">DC21W</strain>
    </source>
</reference>
<dbReference type="EMBL" id="JAQQLF010000005">
    <property type="protein sequence ID" value="MDC7716555.1"/>
    <property type="molecule type" value="Genomic_DNA"/>
</dbReference>
<accession>A0ABT5IWA0</accession>
<keyword evidence="1" id="KW-0732">Signal</keyword>
<sequence>MNNTFQRAGLVLALACLAACGGGGGGGGGAAGSTTANTGSAPAAGSAGSSTTLSGVAATGKALASARISLRDAAGVIRRTTSDSNGAFSLDMSGLQAPMVLEAQSGGTTLYAPVFAGDTHVNVNQLTNAQLRQWLRSRCADDTCRGQAATQQLYDFLAAGKGDLAALTADSFDSDLLALTSAAGGSAGKLRTDKTFAANGKGWDALLDANPYGAITVGDNGITSQAGLLQAAVSSVPLASAPILPTYPYDNLCRGTLNATVYRTANVDMYGQGISADQQRRAALLADYYLRMERSRFEVLTDTGLTGQRAQYCVDGSVVNAGGSASGGAIGGSLGYFSGPQAAGEDDWRQVLHHETVHMAVNAATGNTAAGGPNMVEKWLDEGLAVHFAGQDGWLSDVDGWFADSDHSVHPMDVGLDGMIGSQRFGNLGYYEMFRLMLKQLETANAGPQELGRRVASVLRAVKGKPIATHPGVFQNAASQYLFGNSPYATYRSNLPATLRDYVASHTVAVGVSGGTVLRGSLLAEGAAVSCSSLRNAQDVQLVAGKLLLPKVDGSYRLLAIQSVSKAGGQATVSYYPLQTVTISNGAVNPATLALAGQTVASLSCSN</sequence>
<feature type="chain" id="PRO_5046941120" evidence="1">
    <location>
        <begin position="22"/>
        <end position="607"/>
    </location>
</feature>
<name>A0ABT5IWA0_9NEIS</name>
<gene>
    <name evidence="2" type="ORF">PQU95_04895</name>
</gene>
<organism evidence="2 3">
    <name type="scientific">Vogesella aquatica</name>
    <dbReference type="NCBI Taxonomy" id="2984206"/>
    <lineage>
        <taxon>Bacteria</taxon>
        <taxon>Pseudomonadati</taxon>
        <taxon>Pseudomonadota</taxon>
        <taxon>Betaproteobacteria</taxon>
        <taxon>Neisseriales</taxon>
        <taxon>Chromobacteriaceae</taxon>
        <taxon>Vogesella</taxon>
    </lineage>
</organism>
<dbReference type="Proteomes" id="UP001219956">
    <property type="component" value="Unassembled WGS sequence"/>
</dbReference>